<gene>
    <name evidence="1" type="ORF">CEG14_14015</name>
</gene>
<comment type="caution">
    <text evidence="1">The sequence shown here is derived from an EMBL/GenBank/DDBJ whole genome shotgun (WGS) entry which is preliminary data.</text>
</comment>
<evidence type="ECO:0000313" key="2">
    <source>
        <dbReference type="Proteomes" id="UP000217005"/>
    </source>
</evidence>
<dbReference type="RefSeq" id="WP_094826951.1">
    <property type="nucleotide sequence ID" value="NZ_NEVL01000003.1"/>
</dbReference>
<proteinExistence type="predicted"/>
<dbReference type="EMBL" id="NEVL01000003">
    <property type="protein sequence ID" value="OZI36142.1"/>
    <property type="molecule type" value="Genomic_DNA"/>
</dbReference>
<name>A0A261SGT0_9BORD</name>
<dbReference type="AlphaFoldDB" id="A0A261SGT0"/>
<evidence type="ECO:0000313" key="1">
    <source>
        <dbReference type="EMBL" id="OZI36142.1"/>
    </source>
</evidence>
<organism evidence="1 2">
    <name type="scientific">Bordetella genomosp. 1</name>
    <dbReference type="NCBI Taxonomy" id="1395607"/>
    <lineage>
        <taxon>Bacteria</taxon>
        <taxon>Pseudomonadati</taxon>
        <taxon>Pseudomonadota</taxon>
        <taxon>Betaproteobacteria</taxon>
        <taxon>Burkholderiales</taxon>
        <taxon>Alcaligenaceae</taxon>
        <taxon>Bordetella</taxon>
    </lineage>
</organism>
<sequence length="134" mass="14883">MSLLSIPSPAQTQPYAVGQLWQYHARPGESASRVLINLIETAPLLGHIFHISVLDVAVRNPRSASGLTDELPHFPVSEETLQKSLTQLDGTREPLADHREGYRVWREAFDKQEAGVFTLSVAEIVDLIERAANQ</sequence>
<dbReference type="Proteomes" id="UP000217005">
    <property type="component" value="Unassembled WGS sequence"/>
</dbReference>
<dbReference type="OrthoDB" id="66828at2"/>
<reference evidence="1 2" key="1">
    <citation type="submission" date="2017-05" db="EMBL/GenBank/DDBJ databases">
        <title>Complete and WGS of Bordetella genogroups.</title>
        <authorList>
            <person name="Spilker T."/>
            <person name="LiPuma J."/>
        </authorList>
    </citation>
    <scope>NUCLEOTIDE SEQUENCE [LARGE SCALE GENOMIC DNA]</scope>
    <source>
        <strain evidence="1 2">AU17610</strain>
    </source>
</reference>
<accession>A0A261SGT0</accession>
<protein>
    <submittedName>
        <fullName evidence="1">Uncharacterized protein</fullName>
    </submittedName>
</protein>